<keyword evidence="2" id="KW-0812">Transmembrane</keyword>
<protein>
    <submittedName>
        <fullName evidence="3">Uncharacterized protein</fullName>
    </submittedName>
</protein>
<evidence type="ECO:0000256" key="1">
    <source>
        <dbReference type="SAM" id="MobiDB-lite"/>
    </source>
</evidence>
<evidence type="ECO:0000313" key="3">
    <source>
        <dbReference type="EMBL" id="KAH6648338.1"/>
    </source>
</evidence>
<comment type="caution">
    <text evidence="3">The sequence shown here is derived from an EMBL/GenBank/DDBJ whole genome shotgun (WGS) entry which is preliminary data.</text>
</comment>
<dbReference type="Proteomes" id="UP000758603">
    <property type="component" value="Unassembled WGS sequence"/>
</dbReference>
<feature type="region of interest" description="Disordered" evidence="1">
    <location>
        <begin position="1"/>
        <end position="28"/>
    </location>
</feature>
<sequence>MESTTGVPREEVLANIAPEENQQSHDTYSKEISIRSATTWDWKEDKHNPYNWSKQRKNIQLVTMMSIAFTWYVRQHPDIPSVSFPSLYYPEVRVVLHKQVIILCSYSCLLSHEHVTLQFLMGSIRIVVASELSSIILVSLGSILLTWAQLFRYINYQSSTSAVDARVFRFEHRGILTLITLRICSWARPDLRRSALGSCWQTSCIHHSRLTWWTLRSWLWSDP</sequence>
<gene>
    <name evidence="3" type="ORF">BKA67DRAFT_360893</name>
</gene>
<feature type="transmembrane region" description="Helical" evidence="2">
    <location>
        <begin position="124"/>
        <end position="148"/>
    </location>
</feature>
<keyword evidence="2" id="KW-0472">Membrane</keyword>
<organism evidence="3 4">
    <name type="scientific">Truncatella angustata</name>
    <dbReference type="NCBI Taxonomy" id="152316"/>
    <lineage>
        <taxon>Eukaryota</taxon>
        <taxon>Fungi</taxon>
        <taxon>Dikarya</taxon>
        <taxon>Ascomycota</taxon>
        <taxon>Pezizomycotina</taxon>
        <taxon>Sordariomycetes</taxon>
        <taxon>Xylariomycetidae</taxon>
        <taxon>Amphisphaeriales</taxon>
        <taxon>Sporocadaceae</taxon>
        <taxon>Truncatella</taxon>
    </lineage>
</organism>
<keyword evidence="4" id="KW-1185">Reference proteome</keyword>
<keyword evidence="2" id="KW-1133">Transmembrane helix</keyword>
<proteinExistence type="predicted"/>
<name>A0A9P8ZUK6_9PEZI</name>
<dbReference type="RefSeq" id="XP_045954845.1">
    <property type="nucleotide sequence ID" value="XM_046096423.1"/>
</dbReference>
<dbReference type="GeneID" id="70125316"/>
<dbReference type="AlphaFoldDB" id="A0A9P8ZUK6"/>
<accession>A0A9P8ZUK6</accession>
<reference evidence="3" key="1">
    <citation type="journal article" date="2021" name="Nat. Commun.">
        <title>Genetic determinants of endophytism in the Arabidopsis root mycobiome.</title>
        <authorList>
            <person name="Mesny F."/>
            <person name="Miyauchi S."/>
            <person name="Thiergart T."/>
            <person name="Pickel B."/>
            <person name="Atanasova L."/>
            <person name="Karlsson M."/>
            <person name="Huettel B."/>
            <person name="Barry K.W."/>
            <person name="Haridas S."/>
            <person name="Chen C."/>
            <person name="Bauer D."/>
            <person name="Andreopoulos W."/>
            <person name="Pangilinan J."/>
            <person name="LaButti K."/>
            <person name="Riley R."/>
            <person name="Lipzen A."/>
            <person name="Clum A."/>
            <person name="Drula E."/>
            <person name="Henrissat B."/>
            <person name="Kohler A."/>
            <person name="Grigoriev I.V."/>
            <person name="Martin F.M."/>
            <person name="Hacquard S."/>
        </authorList>
    </citation>
    <scope>NUCLEOTIDE SEQUENCE</scope>
    <source>
        <strain evidence="3">MPI-SDFR-AT-0073</strain>
    </source>
</reference>
<evidence type="ECO:0000313" key="4">
    <source>
        <dbReference type="Proteomes" id="UP000758603"/>
    </source>
</evidence>
<evidence type="ECO:0000256" key="2">
    <source>
        <dbReference type="SAM" id="Phobius"/>
    </source>
</evidence>
<dbReference type="EMBL" id="JAGPXC010000007">
    <property type="protein sequence ID" value="KAH6648338.1"/>
    <property type="molecule type" value="Genomic_DNA"/>
</dbReference>